<comment type="caution">
    <text evidence="3">The sequence shown here is derived from an EMBL/GenBank/DDBJ whole genome shotgun (WGS) entry which is preliminary data.</text>
</comment>
<evidence type="ECO:0000256" key="2">
    <source>
        <dbReference type="SAM" id="SignalP"/>
    </source>
</evidence>
<dbReference type="EMBL" id="JAPNTZ010000003">
    <property type="protein sequence ID" value="MCY1138064.1"/>
    <property type="molecule type" value="Genomic_DNA"/>
</dbReference>
<name>A0ABT4AUX8_9ACTN</name>
<keyword evidence="4" id="KW-1185">Reference proteome</keyword>
<evidence type="ECO:0000313" key="3">
    <source>
        <dbReference type="EMBL" id="MCY1138064.1"/>
    </source>
</evidence>
<accession>A0ABT4AUX8</accession>
<organism evidence="3 4">
    <name type="scientific">Paractinoplanes pyxinae</name>
    <dbReference type="NCBI Taxonomy" id="2997416"/>
    <lineage>
        <taxon>Bacteria</taxon>
        <taxon>Bacillati</taxon>
        <taxon>Actinomycetota</taxon>
        <taxon>Actinomycetes</taxon>
        <taxon>Micromonosporales</taxon>
        <taxon>Micromonosporaceae</taxon>
        <taxon>Paractinoplanes</taxon>
    </lineage>
</organism>
<keyword evidence="2" id="KW-0732">Signal</keyword>
<feature type="signal peptide" evidence="2">
    <location>
        <begin position="1"/>
        <end position="24"/>
    </location>
</feature>
<feature type="region of interest" description="Disordered" evidence="1">
    <location>
        <begin position="177"/>
        <end position="199"/>
    </location>
</feature>
<evidence type="ECO:0000313" key="4">
    <source>
        <dbReference type="Proteomes" id="UP001151002"/>
    </source>
</evidence>
<protein>
    <submittedName>
        <fullName evidence="3">Uncharacterized protein</fullName>
    </submittedName>
</protein>
<proteinExistence type="predicted"/>
<sequence>MLRRLWAPLAGLVLLVGAATPAYASWCRSDLDRLKHDSAKYKRVAVAEKAGYGRFLDQDGIACIDMPGMGAMGVHYVNGDLVGDGKIKARTPEAMVYEPDRAGKLRLVAVEYVVIKQAWDAGHHQPPALYGHRFDFTDSPNRYGLPPFYSLHVWVWKHNPAGTFTMWNPRVHCPGGQPSHSGHLDHTDHPIHAGHGREA</sequence>
<evidence type="ECO:0000256" key="1">
    <source>
        <dbReference type="SAM" id="MobiDB-lite"/>
    </source>
</evidence>
<gene>
    <name evidence="3" type="ORF">OWR29_08650</name>
</gene>
<feature type="compositionally biased region" description="Basic and acidic residues" evidence="1">
    <location>
        <begin position="182"/>
        <end position="199"/>
    </location>
</feature>
<dbReference type="Proteomes" id="UP001151002">
    <property type="component" value="Unassembled WGS sequence"/>
</dbReference>
<reference evidence="3" key="1">
    <citation type="submission" date="2022-11" db="EMBL/GenBank/DDBJ databases">
        <authorList>
            <person name="Somphong A."/>
            <person name="Phongsopitanun W."/>
        </authorList>
    </citation>
    <scope>NUCLEOTIDE SEQUENCE</scope>
    <source>
        <strain evidence="3">Pm04-4</strain>
    </source>
</reference>
<dbReference type="RefSeq" id="WP_267562038.1">
    <property type="nucleotide sequence ID" value="NZ_JAPNTZ010000003.1"/>
</dbReference>
<feature type="chain" id="PRO_5047412073" evidence="2">
    <location>
        <begin position="25"/>
        <end position="199"/>
    </location>
</feature>